<gene>
    <name evidence="2" type="ORF">FSB_LOCUS9671</name>
</gene>
<accession>A0A2N9F4L2</accession>
<reference evidence="2" key="1">
    <citation type="submission" date="2018-02" db="EMBL/GenBank/DDBJ databases">
        <authorList>
            <person name="Cohen D.B."/>
            <person name="Kent A.D."/>
        </authorList>
    </citation>
    <scope>NUCLEOTIDE SEQUENCE</scope>
</reference>
<feature type="region of interest" description="Disordered" evidence="1">
    <location>
        <begin position="269"/>
        <end position="339"/>
    </location>
</feature>
<evidence type="ECO:0000256" key="1">
    <source>
        <dbReference type="SAM" id="MobiDB-lite"/>
    </source>
</evidence>
<dbReference type="EMBL" id="OIVN01000536">
    <property type="protein sequence ID" value="SPC81789.1"/>
    <property type="molecule type" value="Genomic_DNA"/>
</dbReference>
<evidence type="ECO:0000313" key="2">
    <source>
        <dbReference type="EMBL" id="SPC81789.1"/>
    </source>
</evidence>
<dbReference type="AlphaFoldDB" id="A0A2N9F4L2"/>
<feature type="region of interest" description="Disordered" evidence="1">
    <location>
        <begin position="387"/>
        <end position="433"/>
    </location>
</feature>
<organism evidence="2">
    <name type="scientific">Fagus sylvatica</name>
    <name type="common">Beechnut</name>
    <dbReference type="NCBI Taxonomy" id="28930"/>
    <lineage>
        <taxon>Eukaryota</taxon>
        <taxon>Viridiplantae</taxon>
        <taxon>Streptophyta</taxon>
        <taxon>Embryophyta</taxon>
        <taxon>Tracheophyta</taxon>
        <taxon>Spermatophyta</taxon>
        <taxon>Magnoliopsida</taxon>
        <taxon>eudicotyledons</taxon>
        <taxon>Gunneridae</taxon>
        <taxon>Pentapetalae</taxon>
        <taxon>rosids</taxon>
        <taxon>fabids</taxon>
        <taxon>Fagales</taxon>
        <taxon>Fagaceae</taxon>
        <taxon>Fagus</taxon>
    </lineage>
</organism>
<name>A0A2N9F4L2_FAGSY</name>
<sequence length="433" mass="48484">MGKFAKLVDTEEKIVQFKSRYGFPKDVHIRYVPYGDLALLQRQDLALHPFLIQFLIHFRLSPLQCVPNVFRIVMGTAVLMEKLGLNLTVHDITYVYSLQTTGRDQYTLVARNVDRKLVTGFPDSSKGRDEDFLVITGNWQNPHISCPLIPKKEFTAKKVEFVERRTVEHLLQRPCFIDSGGRPRAASVLLDYVLSYKSFQKGPTVKNFRQVEVTVSRPGRSQEEIIQAVPLTAKKGVQVPWLVTPLSNPEFIPSLESSEKRSIDIASVLGTSAPKPSGTSPPAPPPGFSQGDDVMRKKRKREEEQSDDDGGQEGSSPPQPPKPKAPKKRKSKNDQALQKAAADFLQSQLKDECNKFFIQGWHKAFDKAGVDDASELYDLAQRHRPFGDLVPEERDGEAGEDTAEDSTVLGSQEVLNEPELADDPEMTEDLADD</sequence>
<proteinExistence type="predicted"/>
<feature type="compositionally biased region" description="Acidic residues" evidence="1">
    <location>
        <begin position="419"/>
        <end position="433"/>
    </location>
</feature>
<protein>
    <submittedName>
        <fullName evidence="2">Uncharacterized protein</fullName>
    </submittedName>
</protein>